<organism evidence="2 3">
    <name type="scientific">Grifola frondosa</name>
    <name type="common">Maitake</name>
    <name type="synonym">Polyporus frondosus</name>
    <dbReference type="NCBI Taxonomy" id="5627"/>
    <lineage>
        <taxon>Eukaryota</taxon>
        <taxon>Fungi</taxon>
        <taxon>Dikarya</taxon>
        <taxon>Basidiomycota</taxon>
        <taxon>Agaricomycotina</taxon>
        <taxon>Agaricomycetes</taxon>
        <taxon>Polyporales</taxon>
        <taxon>Grifolaceae</taxon>
        <taxon>Grifola</taxon>
    </lineage>
</organism>
<dbReference type="Proteomes" id="UP000092993">
    <property type="component" value="Unassembled WGS sequence"/>
</dbReference>
<protein>
    <recommendedName>
        <fullName evidence="4">Hydrophobin</fullName>
    </recommendedName>
</protein>
<name>A0A1C7MMP0_GRIFR</name>
<dbReference type="EMBL" id="LUGG01000002">
    <property type="protein sequence ID" value="OBZ78121.1"/>
    <property type="molecule type" value="Genomic_DNA"/>
</dbReference>
<evidence type="ECO:0008006" key="4">
    <source>
        <dbReference type="Google" id="ProtNLM"/>
    </source>
</evidence>
<evidence type="ECO:0000256" key="1">
    <source>
        <dbReference type="SAM" id="SignalP"/>
    </source>
</evidence>
<dbReference type="AlphaFoldDB" id="A0A1C7MMP0"/>
<proteinExistence type="predicted"/>
<dbReference type="OrthoDB" id="4225815at2759"/>
<feature type="signal peptide" evidence="1">
    <location>
        <begin position="1"/>
        <end position="21"/>
    </location>
</feature>
<dbReference type="PROSITE" id="PS51257">
    <property type="entry name" value="PROKAR_LIPOPROTEIN"/>
    <property type="match status" value="1"/>
</dbReference>
<evidence type="ECO:0000313" key="2">
    <source>
        <dbReference type="EMBL" id="OBZ78121.1"/>
    </source>
</evidence>
<accession>A0A1C7MMP0</accession>
<gene>
    <name evidence="2" type="ORF">A0H81_02282</name>
</gene>
<evidence type="ECO:0000313" key="3">
    <source>
        <dbReference type="Proteomes" id="UP000092993"/>
    </source>
</evidence>
<reference evidence="2 3" key="1">
    <citation type="submission" date="2016-03" db="EMBL/GenBank/DDBJ databases">
        <title>Whole genome sequencing of Grifola frondosa 9006-11.</title>
        <authorList>
            <person name="Min B."/>
            <person name="Park H."/>
            <person name="Kim J.-G."/>
            <person name="Cho H."/>
            <person name="Oh Y.-L."/>
            <person name="Kong W.-S."/>
            <person name="Choi I.-G."/>
        </authorList>
    </citation>
    <scope>NUCLEOTIDE SEQUENCE [LARGE SCALE GENOMIC DNA]</scope>
    <source>
        <strain evidence="2 3">9006-11</strain>
    </source>
</reference>
<sequence>MFSKLTLLSATSFVLLAAAQSCDVLSPGLMCCHQTLSGSTIVGLNCSSTNVVEILLGSCLTGNLACCENGATGGLTCTTANYASAINPQTV</sequence>
<feature type="chain" id="PRO_5008889222" description="Hydrophobin" evidence="1">
    <location>
        <begin position="22"/>
        <end position="91"/>
    </location>
</feature>
<keyword evidence="3" id="KW-1185">Reference proteome</keyword>
<comment type="caution">
    <text evidence="2">The sequence shown here is derived from an EMBL/GenBank/DDBJ whole genome shotgun (WGS) entry which is preliminary data.</text>
</comment>
<keyword evidence="1" id="KW-0732">Signal</keyword>